<evidence type="ECO:0000256" key="4">
    <source>
        <dbReference type="ARBA" id="ARBA00022787"/>
    </source>
</evidence>
<dbReference type="Proteomes" id="UP001153954">
    <property type="component" value="Unassembled WGS sequence"/>
</dbReference>
<evidence type="ECO:0000256" key="2">
    <source>
        <dbReference type="ARBA" id="ARBA00022692"/>
    </source>
</evidence>
<reference evidence="14" key="1">
    <citation type="submission" date="2022-03" db="EMBL/GenBank/DDBJ databases">
        <authorList>
            <person name="Tunstrom K."/>
        </authorList>
    </citation>
    <scope>NUCLEOTIDE SEQUENCE</scope>
</reference>
<keyword evidence="6 12" id="KW-1133">Transmembrane helix</keyword>
<organism evidence="14 15">
    <name type="scientific">Euphydryas editha</name>
    <name type="common">Edith's checkerspot</name>
    <dbReference type="NCBI Taxonomy" id="104508"/>
    <lineage>
        <taxon>Eukaryota</taxon>
        <taxon>Metazoa</taxon>
        <taxon>Ecdysozoa</taxon>
        <taxon>Arthropoda</taxon>
        <taxon>Hexapoda</taxon>
        <taxon>Insecta</taxon>
        <taxon>Pterygota</taxon>
        <taxon>Neoptera</taxon>
        <taxon>Endopterygota</taxon>
        <taxon>Lepidoptera</taxon>
        <taxon>Glossata</taxon>
        <taxon>Ditrysia</taxon>
        <taxon>Papilionoidea</taxon>
        <taxon>Nymphalidae</taxon>
        <taxon>Nymphalinae</taxon>
        <taxon>Euphydryas</taxon>
    </lineage>
</organism>
<name>A0AAU9TMU4_EUPED</name>
<keyword evidence="8" id="KW-0496">Mitochondrion</keyword>
<proteinExistence type="predicted"/>
<feature type="domain" description="Dynamin-type G" evidence="13">
    <location>
        <begin position="99"/>
        <end position="346"/>
    </location>
</feature>
<dbReference type="SUPFAM" id="SSF111479">
    <property type="entry name" value="Fzo-like conserved region"/>
    <property type="match status" value="1"/>
</dbReference>
<evidence type="ECO:0000256" key="11">
    <source>
        <dbReference type="ARBA" id="ARBA00048548"/>
    </source>
</evidence>
<comment type="catalytic activity">
    <reaction evidence="11">
        <text>GTP + H2O = GDP + phosphate + H(+)</text>
        <dbReference type="Rhea" id="RHEA:19669"/>
        <dbReference type="ChEBI" id="CHEBI:15377"/>
        <dbReference type="ChEBI" id="CHEBI:15378"/>
        <dbReference type="ChEBI" id="CHEBI:37565"/>
        <dbReference type="ChEBI" id="CHEBI:43474"/>
        <dbReference type="ChEBI" id="CHEBI:58189"/>
    </reaction>
</comment>
<evidence type="ECO:0000256" key="9">
    <source>
        <dbReference type="ARBA" id="ARBA00023134"/>
    </source>
</evidence>
<gene>
    <name evidence="14" type="ORF">EEDITHA_LOCUS3202</name>
</gene>
<evidence type="ECO:0000256" key="10">
    <source>
        <dbReference type="ARBA" id="ARBA00023136"/>
    </source>
</evidence>
<feature type="transmembrane region" description="Helical" evidence="12">
    <location>
        <begin position="638"/>
        <end position="656"/>
    </location>
</feature>
<dbReference type="EMBL" id="CAKOGL010000005">
    <property type="protein sequence ID" value="CAH2086880.1"/>
    <property type="molecule type" value="Genomic_DNA"/>
</dbReference>
<evidence type="ECO:0000313" key="15">
    <source>
        <dbReference type="Proteomes" id="UP001153954"/>
    </source>
</evidence>
<dbReference type="PANTHER" id="PTHR10465">
    <property type="entry name" value="TRANSMEMBRANE GTPASE FZO1"/>
    <property type="match status" value="1"/>
</dbReference>
<sequence>MAAYVNRTMSMMAGDGPHNVAMNNGTVRVNMSNVDSPLQIFVRAKKKINDIFVEIDDYVKDAVTFMHAVSGENGIASAQDVANVEAYVCKVQAIREVLKRDHMKVAFFGRTSNGKSTVINAMLHDKILPSGIGHTTNCFLQVEGSDTDEAYMTTEDSQEKLNVKSVSQLGHALCASRLNEHSLVHVHWPRELCALLRDDVVLVDSPGVDVTPNLDEWIDKYCLDADVFVLVANAESTLMVTEKNFFHKVSTKISQPNIFILNNRWDASASEPEYLEQVRSQHANRCVDFLSRELRVCSPKEAEERIFFISAKEALLTRMREREKPVSSPILADGHQVRYFEFVDFERKFEECISQSAVRTKFAQHSRRGKNIAADVMAALELVYSTASDQKAAKVEKQRVLQEQLSAVEEQLTAITRQMKDKIGRMVESVEHKVSLTLSQEIRRLSALVDEYEAPFRNERAALEQYKRALHRHVEAGLGSRLKKRLSSDIGHEMDEAQKEMAERMYNILPMHKRAAAASYIVPHQQPFEVLYRLNCDNLCADFQEDLTFRFSYGITALIQRFQGRNTNKIALKNPPTVTSIPPSLGPAAPSMELTRSAPVGPLSAEEWGMISKFALGALTSQGTMGGLLLSGLLLKTVGWRVVALTGLVYGALYAYERCTWTTRAQERVFKRQYVAHAGRKLRLIVDLTSANCSHQVQQELSTMFARLCRLVDEATTEMDTELTEVKEAIKMLDAASTSAKKLRNKANYLSHELELFDDAFLKH</sequence>
<dbReference type="Pfam" id="PF04799">
    <property type="entry name" value="Fzo_mitofusin"/>
    <property type="match status" value="1"/>
</dbReference>
<protein>
    <recommendedName>
        <fullName evidence="13">Dynamin-type G domain-containing protein</fullName>
    </recommendedName>
</protein>
<evidence type="ECO:0000256" key="6">
    <source>
        <dbReference type="ARBA" id="ARBA00022989"/>
    </source>
</evidence>
<evidence type="ECO:0000256" key="5">
    <source>
        <dbReference type="ARBA" id="ARBA00022801"/>
    </source>
</evidence>
<evidence type="ECO:0000313" key="14">
    <source>
        <dbReference type="EMBL" id="CAH2086880.1"/>
    </source>
</evidence>
<keyword evidence="9" id="KW-0342">GTP-binding</keyword>
<keyword evidence="2 12" id="KW-0812">Transmembrane</keyword>
<dbReference type="SUPFAM" id="SSF52540">
    <property type="entry name" value="P-loop containing nucleoside triphosphate hydrolases"/>
    <property type="match status" value="1"/>
</dbReference>
<accession>A0AAU9TMU4</accession>
<dbReference type="InterPro" id="IPR027417">
    <property type="entry name" value="P-loop_NTPase"/>
</dbReference>
<dbReference type="FunFam" id="3.40.50.300:FF:000214">
    <property type="entry name" value="Mitofusin 2"/>
    <property type="match status" value="1"/>
</dbReference>
<dbReference type="CDD" id="cd09912">
    <property type="entry name" value="DLP_2"/>
    <property type="match status" value="1"/>
</dbReference>
<keyword evidence="10 12" id="KW-0472">Membrane</keyword>
<dbReference type="Pfam" id="PF00350">
    <property type="entry name" value="Dynamin_N"/>
    <property type="match status" value="1"/>
</dbReference>
<dbReference type="PANTHER" id="PTHR10465:SF3">
    <property type="entry name" value="TRANSMEMBRANE GTPASE MARF-RELATED"/>
    <property type="match status" value="1"/>
</dbReference>
<evidence type="ECO:0000256" key="8">
    <source>
        <dbReference type="ARBA" id="ARBA00023128"/>
    </source>
</evidence>
<dbReference type="AlphaFoldDB" id="A0AAU9TMU4"/>
<keyword evidence="3" id="KW-0547">Nucleotide-binding</keyword>
<dbReference type="InterPro" id="IPR027094">
    <property type="entry name" value="Mitofusin_fam"/>
</dbReference>
<dbReference type="GO" id="GO:0005525">
    <property type="term" value="F:GTP binding"/>
    <property type="evidence" value="ECO:0007669"/>
    <property type="project" value="UniProtKB-KW"/>
</dbReference>
<keyword evidence="5" id="KW-0378">Hydrolase</keyword>
<evidence type="ECO:0000259" key="13">
    <source>
        <dbReference type="PROSITE" id="PS51718"/>
    </source>
</evidence>
<keyword evidence="15" id="KW-1185">Reference proteome</keyword>
<dbReference type="GO" id="GO:0051646">
    <property type="term" value="P:mitochondrion localization"/>
    <property type="evidence" value="ECO:0007669"/>
    <property type="project" value="TreeGrafter"/>
</dbReference>
<dbReference type="PROSITE" id="PS51718">
    <property type="entry name" value="G_DYNAMIN_2"/>
    <property type="match status" value="1"/>
</dbReference>
<comment type="caution">
    <text evidence="14">The sequence shown here is derived from an EMBL/GenBank/DDBJ whole genome shotgun (WGS) entry which is preliminary data.</text>
</comment>
<dbReference type="InterPro" id="IPR045063">
    <property type="entry name" value="Dynamin_N"/>
</dbReference>
<dbReference type="GO" id="GO:0005741">
    <property type="term" value="C:mitochondrial outer membrane"/>
    <property type="evidence" value="ECO:0007669"/>
    <property type="project" value="UniProtKB-SubCell"/>
</dbReference>
<comment type="subcellular location">
    <subcellularLocation>
        <location evidence="1">Mitochondrion outer membrane</location>
        <topology evidence="1">Multi-pass membrane protein</topology>
    </subcellularLocation>
</comment>
<dbReference type="Gene3D" id="1.20.5.110">
    <property type="match status" value="1"/>
</dbReference>
<keyword evidence="7" id="KW-0175">Coiled coil</keyword>
<evidence type="ECO:0000256" key="12">
    <source>
        <dbReference type="SAM" id="Phobius"/>
    </source>
</evidence>
<dbReference type="InterPro" id="IPR030381">
    <property type="entry name" value="G_DYNAMIN_dom"/>
</dbReference>
<dbReference type="GO" id="GO:0008053">
    <property type="term" value="P:mitochondrial fusion"/>
    <property type="evidence" value="ECO:0007669"/>
    <property type="project" value="InterPro"/>
</dbReference>
<evidence type="ECO:0000256" key="7">
    <source>
        <dbReference type="ARBA" id="ARBA00023054"/>
    </source>
</evidence>
<evidence type="ECO:0000256" key="3">
    <source>
        <dbReference type="ARBA" id="ARBA00022741"/>
    </source>
</evidence>
<keyword evidence="4" id="KW-1000">Mitochondrion outer membrane</keyword>
<dbReference type="InterPro" id="IPR006884">
    <property type="entry name" value="Fzo/mitofusin_HR2"/>
</dbReference>
<dbReference type="Gene3D" id="3.40.50.300">
    <property type="entry name" value="P-loop containing nucleotide triphosphate hydrolases"/>
    <property type="match status" value="1"/>
</dbReference>
<dbReference type="GO" id="GO:0003924">
    <property type="term" value="F:GTPase activity"/>
    <property type="evidence" value="ECO:0007669"/>
    <property type="project" value="InterPro"/>
</dbReference>
<evidence type="ECO:0000256" key="1">
    <source>
        <dbReference type="ARBA" id="ARBA00004374"/>
    </source>
</evidence>